<gene>
    <name evidence="1" type="ORF">ABK905_05920</name>
</gene>
<name>A0AAU7QCD3_9GAMM</name>
<protein>
    <submittedName>
        <fullName evidence="1">Uncharacterized protein</fullName>
    </submittedName>
</protein>
<dbReference type="EMBL" id="CP157947">
    <property type="protein sequence ID" value="XBS70679.1"/>
    <property type="molecule type" value="Genomic_DNA"/>
</dbReference>
<proteinExistence type="predicted"/>
<evidence type="ECO:0000313" key="1">
    <source>
        <dbReference type="EMBL" id="XBS70679.1"/>
    </source>
</evidence>
<dbReference type="AlphaFoldDB" id="A0AAU7QCD3"/>
<organism evidence="1">
    <name type="scientific">Acerihabitans sp. KWT182</name>
    <dbReference type="NCBI Taxonomy" id="3157919"/>
    <lineage>
        <taxon>Bacteria</taxon>
        <taxon>Pseudomonadati</taxon>
        <taxon>Pseudomonadota</taxon>
        <taxon>Gammaproteobacteria</taxon>
        <taxon>Enterobacterales</taxon>
        <taxon>Pectobacteriaceae</taxon>
        <taxon>Acerihabitans</taxon>
    </lineage>
</organism>
<reference evidence="1" key="1">
    <citation type="submission" date="2024-06" db="EMBL/GenBank/DDBJ databases">
        <authorList>
            <person name="Coelho C."/>
            <person name="Bento M."/>
            <person name="Garcia E."/>
            <person name="Camelo A."/>
            <person name="Brandao I."/>
            <person name="Espirito Santo C."/>
            <person name="Trovao J."/>
            <person name="Verissimo A."/>
            <person name="Costa J."/>
            <person name="Tiago I."/>
        </authorList>
    </citation>
    <scope>NUCLEOTIDE SEQUENCE</scope>
    <source>
        <strain evidence="1">KWT182</strain>
    </source>
</reference>
<sequence length="70" mass="8029">MLTPLRKTASLPDLTDISTRLQEHPYADMLARIQHIGPVSMSVSLDNVHKPEFVERTEKNEKTFCTLITY</sequence>
<accession>A0AAU7QCD3</accession>